<dbReference type="AlphaFoldDB" id="A0A1G2R820"/>
<evidence type="ECO:0008006" key="4">
    <source>
        <dbReference type="Google" id="ProtNLM"/>
    </source>
</evidence>
<keyword evidence="1" id="KW-0472">Membrane</keyword>
<gene>
    <name evidence="2" type="ORF">A3D59_00795</name>
</gene>
<dbReference type="Gene3D" id="3.30.700.10">
    <property type="entry name" value="Glycoprotein, Type 4 Pilin"/>
    <property type="match status" value="1"/>
</dbReference>
<keyword evidence="1" id="KW-0812">Transmembrane</keyword>
<proteinExistence type="predicted"/>
<dbReference type="SUPFAM" id="SSF54523">
    <property type="entry name" value="Pili subunits"/>
    <property type="match status" value="1"/>
</dbReference>
<evidence type="ECO:0000256" key="1">
    <source>
        <dbReference type="SAM" id="Phobius"/>
    </source>
</evidence>
<name>A0A1G2R820_9BACT</name>
<dbReference type="Proteomes" id="UP000179258">
    <property type="component" value="Unassembled WGS sequence"/>
</dbReference>
<sequence>MKNGFTLMELLVYVAVLAIIVSTVATLFFWTISSANKTQATQETVDSVKFALEVMSYEIRAADAVYDPTTVFNSNPGQLSLETSLFLPSGENISYVDFYLCDGRLCLKRESQAPIAITSNKVTVSSLTFKKIITGGAVSVGIEIGADYINPGGRPELQAIISASSTVALRKY</sequence>
<dbReference type="InterPro" id="IPR045584">
    <property type="entry name" value="Pilin-like"/>
</dbReference>
<keyword evidence="1" id="KW-1133">Transmembrane helix</keyword>
<dbReference type="NCBIfam" id="TIGR02532">
    <property type="entry name" value="IV_pilin_GFxxxE"/>
    <property type="match status" value="1"/>
</dbReference>
<comment type="caution">
    <text evidence="2">The sequence shown here is derived from an EMBL/GenBank/DDBJ whole genome shotgun (WGS) entry which is preliminary data.</text>
</comment>
<accession>A0A1G2R820</accession>
<dbReference type="InterPro" id="IPR012902">
    <property type="entry name" value="N_methyl_site"/>
</dbReference>
<dbReference type="Pfam" id="PF07963">
    <property type="entry name" value="N_methyl"/>
    <property type="match status" value="1"/>
</dbReference>
<protein>
    <recommendedName>
        <fullName evidence="4">Type II secretion system protein GspH</fullName>
    </recommendedName>
</protein>
<evidence type="ECO:0000313" key="3">
    <source>
        <dbReference type="Proteomes" id="UP000179258"/>
    </source>
</evidence>
<feature type="transmembrane region" description="Helical" evidence="1">
    <location>
        <begin position="12"/>
        <end position="32"/>
    </location>
</feature>
<reference evidence="2 3" key="1">
    <citation type="journal article" date="2016" name="Nat. Commun.">
        <title>Thousands of microbial genomes shed light on interconnected biogeochemical processes in an aquifer system.</title>
        <authorList>
            <person name="Anantharaman K."/>
            <person name="Brown C.T."/>
            <person name="Hug L.A."/>
            <person name="Sharon I."/>
            <person name="Castelle C.J."/>
            <person name="Probst A.J."/>
            <person name="Thomas B.C."/>
            <person name="Singh A."/>
            <person name="Wilkins M.J."/>
            <person name="Karaoz U."/>
            <person name="Brodie E.L."/>
            <person name="Williams K.H."/>
            <person name="Hubbard S.S."/>
            <person name="Banfield J.F."/>
        </authorList>
    </citation>
    <scope>NUCLEOTIDE SEQUENCE [LARGE SCALE GENOMIC DNA]</scope>
</reference>
<dbReference type="EMBL" id="MHTX01000003">
    <property type="protein sequence ID" value="OHA68963.1"/>
    <property type="molecule type" value="Genomic_DNA"/>
</dbReference>
<evidence type="ECO:0000313" key="2">
    <source>
        <dbReference type="EMBL" id="OHA68963.1"/>
    </source>
</evidence>
<organism evidence="2 3">
    <name type="scientific">Candidatus Wildermuthbacteria bacterium RIFCSPHIGHO2_02_FULL_47_17</name>
    <dbReference type="NCBI Taxonomy" id="1802452"/>
    <lineage>
        <taxon>Bacteria</taxon>
        <taxon>Candidatus Wildermuthiibacteriota</taxon>
    </lineage>
</organism>